<sequence length="77" mass="7998">GPLETRATSTARAPAATAPTIGMKPAKKVSTASAAASGTPSTTRPSPMRTASTKLTTAWTRMKSPSVFHERLNTSVR</sequence>
<gene>
    <name evidence="2" type="ORF">AVDCRST_MAG48-1842</name>
</gene>
<protein>
    <submittedName>
        <fullName evidence="2">Uncharacterized protein</fullName>
    </submittedName>
</protein>
<accession>A0A6J4KLP6</accession>
<feature type="compositionally biased region" description="Low complexity" evidence="1">
    <location>
        <begin position="28"/>
        <end position="53"/>
    </location>
</feature>
<reference evidence="2" key="1">
    <citation type="submission" date="2020-02" db="EMBL/GenBank/DDBJ databases">
        <authorList>
            <person name="Meier V. D."/>
        </authorList>
    </citation>
    <scope>NUCLEOTIDE SEQUENCE</scope>
    <source>
        <strain evidence="2">AVDCRST_MAG48</strain>
    </source>
</reference>
<organism evidence="2">
    <name type="scientific">uncultured Friedmanniella sp</name>
    <dbReference type="NCBI Taxonomy" id="335381"/>
    <lineage>
        <taxon>Bacteria</taxon>
        <taxon>Bacillati</taxon>
        <taxon>Actinomycetota</taxon>
        <taxon>Actinomycetes</taxon>
        <taxon>Propionibacteriales</taxon>
        <taxon>Nocardioidaceae</taxon>
        <taxon>Friedmanniella</taxon>
        <taxon>environmental samples</taxon>
    </lineage>
</organism>
<feature type="non-terminal residue" evidence="2">
    <location>
        <position position="1"/>
    </location>
</feature>
<proteinExistence type="predicted"/>
<dbReference type="AlphaFoldDB" id="A0A6J4KLP6"/>
<evidence type="ECO:0000313" key="2">
    <source>
        <dbReference type="EMBL" id="CAA9307987.1"/>
    </source>
</evidence>
<feature type="compositionally biased region" description="Low complexity" evidence="1">
    <location>
        <begin position="1"/>
        <end position="20"/>
    </location>
</feature>
<evidence type="ECO:0000256" key="1">
    <source>
        <dbReference type="SAM" id="MobiDB-lite"/>
    </source>
</evidence>
<feature type="region of interest" description="Disordered" evidence="1">
    <location>
        <begin position="1"/>
        <end position="56"/>
    </location>
</feature>
<dbReference type="EMBL" id="CADCTS010000268">
    <property type="protein sequence ID" value="CAA9307987.1"/>
    <property type="molecule type" value="Genomic_DNA"/>
</dbReference>
<name>A0A6J4KLP6_9ACTN</name>